<dbReference type="Gene3D" id="3.90.550.10">
    <property type="entry name" value="Spore Coat Polysaccharide Biosynthesis Protein SpsA, Chain A"/>
    <property type="match status" value="1"/>
</dbReference>
<dbReference type="RefSeq" id="WP_084241300.1">
    <property type="nucleotide sequence ID" value="NZ_FWXT01000005.1"/>
</dbReference>
<dbReference type="SUPFAM" id="SSF53448">
    <property type="entry name" value="Nucleotide-diphospho-sugar transferases"/>
    <property type="match status" value="1"/>
</dbReference>
<dbReference type="OrthoDB" id="9785375at2"/>
<name>A0A1W2E7Z0_9SPHI</name>
<dbReference type="InterPro" id="IPR029044">
    <property type="entry name" value="Nucleotide-diphossugar_trans"/>
</dbReference>
<dbReference type="STRING" id="151894.SAMN04488524_4506"/>
<dbReference type="AlphaFoldDB" id="A0A1W2E7Z0"/>
<keyword evidence="2" id="KW-1185">Reference proteome</keyword>
<evidence type="ECO:0000313" key="2">
    <source>
        <dbReference type="Proteomes" id="UP000192756"/>
    </source>
</evidence>
<evidence type="ECO:0008006" key="3">
    <source>
        <dbReference type="Google" id="ProtNLM"/>
    </source>
</evidence>
<gene>
    <name evidence="1" type="ORF">SAMN04488524_4506</name>
</gene>
<protein>
    <recommendedName>
        <fullName evidence="3">Glycosyl transferase family 2</fullName>
    </recommendedName>
</protein>
<evidence type="ECO:0000313" key="1">
    <source>
        <dbReference type="EMBL" id="SMD05667.1"/>
    </source>
</evidence>
<reference evidence="2" key="1">
    <citation type="submission" date="2017-04" db="EMBL/GenBank/DDBJ databases">
        <authorList>
            <person name="Varghese N."/>
            <person name="Submissions S."/>
        </authorList>
    </citation>
    <scope>NUCLEOTIDE SEQUENCE [LARGE SCALE GENOMIC DNA]</scope>
    <source>
        <strain evidence="2">DSM 12126</strain>
    </source>
</reference>
<dbReference type="EMBL" id="FWXT01000005">
    <property type="protein sequence ID" value="SMD05667.1"/>
    <property type="molecule type" value="Genomic_DNA"/>
</dbReference>
<organism evidence="1 2">
    <name type="scientific">Pedobacter africanus</name>
    <dbReference type="NCBI Taxonomy" id="151894"/>
    <lineage>
        <taxon>Bacteria</taxon>
        <taxon>Pseudomonadati</taxon>
        <taxon>Bacteroidota</taxon>
        <taxon>Sphingobacteriia</taxon>
        <taxon>Sphingobacteriales</taxon>
        <taxon>Sphingobacteriaceae</taxon>
        <taxon>Pedobacter</taxon>
    </lineage>
</organism>
<dbReference type="Proteomes" id="UP000192756">
    <property type="component" value="Unassembled WGS sequence"/>
</dbReference>
<proteinExistence type="predicted"/>
<sequence length="309" mass="35111">MRHTAPIALFVYNRLQHTQQVVTALKENHLSQDSELYIFADAARHAEAASEVAIVRKYLNSIAGFKAVHICLRETNLGVDENIMQGVTEVISKHGKAIVIEDDLVTSPWFLKYMNDALDFYECKDDVASIHGYLLPIQQKMESAFFLKGADCWGWATWKRAWDLFERDGSSLLEQLEKRGLQKEFDFNNTYPYFNALKQQAIGNTKEWDIRWHASMFLAGKLTLYPAQSLVKNIGHDASGVHCGTSTVFDVELSQSPIAVEVPIVHNEAAFQAFSLFLKYLSSITFPQKSWLSRSFRNVRDLGAKLLAR</sequence>
<accession>A0A1W2E7Z0</accession>